<keyword evidence="2" id="KW-1133">Transmembrane helix</keyword>
<dbReference type="RefSeq" id="WP_321562334.1">
    <property type="nucleotide sequence ID" value="NZ_CP139558.1"/>
</dbReference>
<dbReference type="InterPro" id="IPR019734">
    <property type="entry name" value="TPR_rpt"/>
</dbReference>
<dbReference type="SMART" id="SM00028">
    <property type="entry name" value="TPR"/>
    <property type="match status" value="3"/>
</dbReference>
<feature type="coiled-coil region" evidence="1">
    <location>
        <begin position="298"/>
        <end position="358"/>
    </location>
</feature>
<evidence type="ECO:0000256" key="1">
    <source>
        <dbReference type="SAM" id="Coils"/>
    </source>
</evidence>
<proteinExistence type="predicted"/>
<accession>A0ABZ0TJ67</accession>
<protein>
    <recommendedName>
        <fullName evidence="5">Tetratricopeptide repeat protein</fullName>
    </recommendedName>
</protein>
<name>A0ABZ0TJ67_9SPHI</name>
<gene>
    <name evidence="3" type="ORF">SNE25_28080</name>
</gene>
<dbReference type="SUPFAM" id="SSF48452">
    <property type="entry name" value="TPR-like"/>
    <property type="match status" value="2"/>
</dbReference>
<evidence type="ECO:0000256" key="2">
    <source>
        <dbReference type="SAM" id="Phobius"/>
    </source>
</evidence>
<organism evidence="3 4">
    <name type="scientific">Mucilaginibacter sabulilitoris</name>
    <dbReference type="NCBI Taxonomy" id="1173583"/>
    <lineage>
        <taxon>Bacteria</taxon>
        <taxon>Pseudomonadati</taxon>
        <taxon>Bacteroidota</taxon>
        <taxon>Sphingobacteriia</taxon>
        <taxon>Sphingobacteriales</taxon>
        <taxon>Sphingobacteriaceae</taxon>
        <taxon>Mucilaginibacter</taxon>
    </lineage>
</organism>
<evidence type="ECO:0000313" key="4">
    <source>
        <dbReference type="Proteomes" id="UP001324380"/>
    </source>
</evidence>
<sequence>MGKILYAQGAYPQALNFYYKADKLFRKLNDRLFLAQNLNNIGQTYNSVRLKEPPLPVFDEALHIFKELNNTSGIAQTYHLVGQFYEKRHAYDTALLYQQRALNTYQKIADSNGIAAVYANMGAAYEHKRLYYKAFHYLNSALILNKMTGNISAEVGILNNIGDTYRKTGKLKEALATTMQAKQMAVRSKNKRQQFSTSDDLAETYKLMGNTDSAYFYSQAANELYHQVFQEESGRQINLLHTLYEVERKDSEINRLKLDKQLTLITTGAIVVILLLLIMLGYTINSRQRLKARNDKTIFETQRNYMEVELKNRQLQEEKLNEELNVKSKELTSHTLHIIQKNQLLEELKRNLTAIIRNDKRDQRKELKQVVTQINVNHNQDKNWNDFRVVFENVHTSFFTNLKKHAENLTPADLRLLALLKMNLDSADIATMIGISQDSLRTSKYRLRQKLQIPEGEQLHSFIQQF</sequence>
<dbReference type="Gene3D" id="1.10.10.10">
    <property type="entry name" value="Winged helix-like DNA-binding domain superfamily/Winged helix DNA-binding domain"/>
    <property type="match status" value="1"/>
</dbReference>
<reference evidence="3 4" key="1">
    <citation type="submission" date="2023-11" db="EMBL/GenBank/DDBJ databases">
        <title>Analysis of the Genomes of Mucilaginibacter gossypii cycad 4 and M. sabulilitoris SNA2: microbes with the potential for plant growth promotion.</title>
        <authorList>
            <person name="Hirsch A.M."/>
            <person name="Humm E."/>
            <person name="Rubbi M."/>
            <person name="Del Vecchio G."/>
            <person name="Ha S.M."/>
            <person name="Pellegrini M."/>
            <person name="Gunsalus R.P."/>
        </authorList>
    </citation>
    <scope>NUCLEOTIDE SEQUENCE [LARGE SCALE GENOMIC DNA]</scope>
    <source>
        <strain evidence="3 4">SNA2</strain>
    </source>
</reference>
<dbReference type="PANTHER" id="PTHR10098">
    <property type="entry name" value="RAPSYN-RELATED"/>
    <property type="match status" value="1"/>
</dbReference>
<dbReference type="Gene3D" id="1.25.40.10">
    <property type="entry name" value="Tetratricopeptide repeat domain"/>
    <property type="match status" value="1"/>
</dbReference>
<dbReference type="EMBL" id="CP139558">
    <property type="protein sequence ID" value="WPU93182.1"/>
    <property type="molecule type" value="Genomic_DNA"/>
</dbReference>
<dbReference type="Proteomes" id="UP001324380">
    <property type="component" value="Chromosome"/>
</dbReference>
<evidence type="ECO:0008006" key="5">
    <source>
        <dbReference type="Google" id="ProtNLM"/>
    </source>
</evidence>
<keyword evidence="4" id="KW-1185">Reference proteome</keyword>
<evidence type="ECO:0000313" key="3">
    <source>
        <dbReference type="EMBL" id="WPU93182.1"/>
    </source>
</evidence>
<dbReference type="SUPFAM" id="SSF46894">
    <property type="entry name" value="C-terminal effector domain of the bipartite response regulators"/>
    <property type="match status" value="1"/>
</dbReference>
<dbReference type="InterPro" id="IPR011990">
    <property type="entry name" value="TPR-like_helical_dom_sf"/>
</dbReference>
<dbReference type="InterPro" id="IPR016032">
    <property type="entry name" value="Sig_transdc_resp-reg_C-effctor"/>
</dbReference>
<keyword evidence="1" id="KW-0175">Coiled coil</keyword>
<feature type="transmembrane region" description="Helical" evidence="2">
    <location>
        <begin position="262"/>
        <end position="284"/>
    </location>
</feature>
<keyword evidence="2" id="KW-0472">Membrane</keyword>
<keyword evidence="2" id="KW-0812">Transmembrane</keyword>
<dbReference type="InterPro" id="IPR036388">
    <property type="entry name" value="WH-like_DNA-bd_sf"/>
</dbReference>